<keyword evidence="5" id="KW-1185">Reference proteome</keyword>
<name>A0A3D8VEY4_9GAMM</name>
<keyword evidence="2" id="KW-0732">Signal</keyword>
<feature type="chain" id="PRO_5017559852" evidence="2">
    <location>
        <begin position="27"/>
        <end position="412"/>
    </location>
</feature>
<dbReference type="FunFam" id="2.70.70.10:FF:000003">
    <property type="entry name" value="Murein hydrolase activator EnvC"/>
    <property type="match status" value="1"/>
</dbReference>
<dbReference type="GO" id="GO:0004222">
    <property type="term" value="F:metalloendopeptidase activity"/>
    <property type="evidence" value="ECO:0007669"/>
    <property type="project" value="TreeGrafter"/>
</dbReference>
<dbReference type="RefSeq" id="WP_115842058.1">
    <property type="nucleotide sequence ID" value="NZ_CP183976.1"/>
</dbReference>
<dbReference type="Gene3D" id="6.10.250.3150">
    <property type="match status" value="1"/>
</dbReference>
<dbReference type="InterPro" id="IPR050570">
    <property type="entry name" value="Cell_wall_metabolism_enzyme"/>
</dbReference>
<dbReference type="Gene3D" id="2.70.70.10">
    <property type="entry name" value="Glucose Permease (Domain IIA)"/>
    <property type="match status" value="1"/>
</dbReference>
<dbReference type="CDD" id="cd12797">
    <property type="entry name" value="M23_peptidase"/>
    <property type="match status" value="1"/>
</dbReference>
<organism evidence="4 5">
    <name type="scientific">Lysobacter soli</name>
    <dbReference type="NCBI Taxonomy" id="453783"/>
    <lineage>
        <taxon>Bacteria</taxon>
        <taxon>Pseudomonadati</taxon>
        <taxon>Pseudomonadota</taxon>
        <taxon>Gammaproteobacteria</taxon>
        <taxon>Lysobacterales</taxon>
        <taxon>Lysobacteraceae</taxon>
        <taxon>Lysobacter</taxon>
    </lineage>
</organism>
<evidence type="ECO:0000256" key="1">
    <source>
        <dbReference type="SAM" id="MobiDB-lite"/>
    </source>
</evidence>
<protein>
    <submittedName>
        <fullName evidence="4">Peptidase M23</fullName>
    </submittedName>
</protein>
<dbReference type="InterPro" id="IPR016047">
    <property type="entry name" value="M23ase_b-sheet_dom"/>
</dbReference>
<accession>A0A3D8VEY4</accession>
<dbReference type="PANTHER" id="PTHR21666">
    <property type="entry name" value="PEPTIDASE-RELATED"/>
    <property type="match status" value="1"/>
</dbReference>
<dbReference type="Proteomes" id="UP000256829">
    <property type="component" value="Unassembled WGS sequence"/>
</dbReference>
<feature type="region of interest" description="Disordered" evidence="1">
    <location>
        <begin position="250"/>
        <end position="281"/>
    </location>
</feature>
<dbReference type="SUPFAM" id="SSF51261">
    <property type="entry name" value="Duplicated hybrid motif"/>
    <property type="match status" value="1"/>
</dbReference>
<dbReference type="PANTHER" id="PTHR21666:SF270">
    <property type="entry name" value="MUREIN HYDROLASE ACTIVATOR ENVC"/>
    <property type="match status" value="1"/>
</dbReference>
<comment type="caution">
    <text evidence="4">The sequence shown here is derived from an EMBL/GenBank/DDBJ whole genome shotgun (WGS) entry which is preliminary data.</text>
</comment>
<feature type="region of interest" description="Disordered" evidence="1">
    <location>
        <begin position="182"/>
        <end position="201"/>
    </location>
</feature>
<dbReference type="EMBL" id="QTJR01000004">
    <property type="protein sequence ID" value="RDY67936.1"/>
    <property type="molecule type" value="Genomic_DNA"/>
</dbReference>
<gene>
    <name evidence="4" type="ORF">DX912_08550</name>
</gene>
<feature type="compositionally biased region" description="Basic and acidic residues" evidence="1">
    <location>
        <begin position="250"/>
        <end position="263"/>
    </location>
</feature>
<evidence type="ECO:0000256" key="2">
    <source>
        <dbReference type="SAM" id="SignalP"/>
    </source>
</evidence>
<evidence type="ECO:0000259" key="3">
    <source>
        <dbReference type="Pfam" id="PF01551"/>
    </source>
</evidence>
<feature type="region of interest" description="Disordered" evidence="1">
    <location>
        <begin position="50"/>
        <end position="71"/>
    </location>
</feature>
<dbReference type="Pfam" id="PF01551">
    <property type="entry name" value="Peptidase_M23"/>
    <property type="match status" value="1"/>
</dbReference>
<dbReference type="InterPro" id="IPR011055">
    <property type="entry name" value="Dup_hybrid_motif"/>
</dbReference>
<feature type="signal peptide" evidence="2">
    <location>
        <begin position="1"/>
        <end position="26"/>
    </location>
</feature>
<reference evidence="4 5" key="1">
    <citation type="submission" date="2018-08" db="EMBL/GenBank/DDBJ databases">
        <title>Lysobacter soli KCTC 22011, whole genome shotgun sequence.</title>
        <authorList>
            <person name="Zhang X."/>
            <person name="Feng G."/>
            <person name="Zhu H."/>
        </authorList>
    </citation>
    <scope>NUCLEOTIDE SEQUENCE [LARGE SCALE GENOMIC DNA]</scope>
    <source>
        <strain evidence="4 5">KCTC 22011</strain>
    </source>
</reference>
<proteinExistence type="predicted"/>
<evidence type="ECO:0000313" key="5">
    <source>
        <dbReference type="Proteomes" id="UP000256829"/>
    </source>
</evidence>
<dbReference type="AlphaFoldDB" id="A0A3D8VEY4"/>
<sequence length="412" mass="45184">MRRAVVAVKCAMLIVASLVLATPAFAQNSREAERKLEKIQRELKSVAAERRKIEGQRGSASRQLREADEKVGESNRRLREIETRMAKEQASLAALQEQRTQLQQRMAAQRQELAQLLRAAYLQGQDAPLKLLLAQDRVADGNRMLAYYGYLQRDRTRRIAELDAQLRELDEVEQAIVQRRSELDRTREQQRSQLGKLQSARKERASLVAQLDKRYEDRSTRERELGRDAAGLEQLLKKLRAAAAKAEAQRRAAAERAAREAREAASAGKDAPPRRKPAVVASAPAPQVGGLGWPVSGALLAGFGATMPDGRDSDGLLIAAAAGTPVKAVADGTVVYAEWMTGYGLLLIVDHGNGYMSLYAHNDALLKDVGDAVKRGDSVATVGTSGGHGRAALYFELRRNGAPVNPGAWLRR</sequence>
<evidence type="ECO:0000313" key="4">
    <source>
        <dbReference type="EMBL" id="RDY67936.1"/>
    </source>
</evidence>
<feature type="domain" description="M23ase beta-sheet core" evidence="3">
    <location>
        <begin position="313"/>
        <end position="406"/>
    </location>
</feature>